<comment type="caution">
    <text evidence="1">The sequence shown here is derived from an EMBL/GenBank/DDBJ whole genome shotgun (WGS) entry which is preliminary data.</text>
</comment>
<dbReference type="Proteomes" id="UP000230707">
    <property type="component" value="Unassembled WGS sequence"/>
</dbReference>
<proteinExistence type="predicted"/>
<accession>A0A2H0NIK0</accession>
<sequence>MYKDPAETLYSILEIIGFDGDKRKFVTEFINVCFEQVYMDMLKDIPVHDQDNLIAQLRKADTQQALIDLLKPYIMAERLKSTLQVVTTGLFEDYLETIMPTLNEERKKKLLDFLASLSDRKAGVAKDYRPIN</sequence>
<gene>
    <name evidence="1" type="ORF">COV53_01590</name>
</gene>
<reference evidence="1 2" key="1">
    <citation type="submission" date="2017-09" db="EMBL/GenBank/DDBJ databases">
        <title>Depth-based differentiation of microbial function through sediment-hosted aquifers and enrichment of novel symbionts in the deep terrestrial subsurface.</title>
        <authorList>
            <person name="Probst A.J."/>
            <person name="Ladd B."/>
            <person name="Jarett J.K."/>
            <person name="Geller-Mcgrath D.E."/>
            <person name="Sieber C.M."/>
            <person name="Emerson J.B."/>
            <person name="Anantharaman K."/>
            <person name="Thomas B.C."/>
            <person name="Malmstrom R."/>
            <person name="Stieglmeier M."/>
            <person name="Klingl A."/>
            <person name="Woyke T."/>
            <person name="Ryan C.M."/>
            <person name="Banfield J.F."/>
        </authorList>
    </citation>
    <scope>NUCLEOTIDE SEQUENCE [LARGE SCALE GENOMIC DNA]</scope>
    <source>
        <strain evidence="1">CG11_big_fil_rev_8_21_14_0_20_37_11</strain>
    </source>
</reference>
<dbReference type="EMBL" id="PCWS01000033">
    <property type="protein sequence ID" value="PIR08713.1"/>
    <property type="molecule type" value="Genomic_DNA"/>
</dbReference>
<name>A0A2H0NIK0_9BACT</name>
<evidence type="ECO:0000313" key="1">
    <source>
        <dbReference type="EMBL" id="PIR08713.1"/>
    </source>
</evidence>
<organism evidence="1 2">
    <name type="scientific">Candidatus Gottesmanbacteria bacterium CG11_big_fil_rev_8_21_14_0_20_37_11</name>
    <dbReference type="NCBI Taxonomy" id="1974575"/>
    <lineage>
        <taxon>Bacteria</taxon>
        <taxon>Candidatus Gottesmaniibacteriota</taxon>
    </lineage>
</organism>
<protein>
    <submittedName>
        <fullName evidence="1">Uncharacterized protein</fullName>
    </submittedName>
</protein>
<evidence type="ECO:0000313" key="2">
    <source>
        <dbReference type="Proteomes" id="UP000230707"/>
    </source>
</evidence>
<dbReference type="AlphaFoldDB" id="A0A2H0NIK0"/>